<dbReference type="NCBIfam" id="TIGR03088">
    <property type="entry name" value="stp2"/>
    <property type="match status" value="1"/>
</dbReference>
<dbReference type="Proteomes" id="UP000787472">
    <property type="component" value="Unassembled WGS sequence"/>
</dbReference>
<reference evidence="3" key="1">
    <citation type="submission" date="2020-03" db="EMBL/GenBank/DDBJ databases">
        <authorList>
            <person name="Guo F."/>
        </authorList>
    </citation>
    <scope>NUCLEOTIDE SEQUENCE</scope>
    <source>
        <strain evidence="3">JCM 30134</strain>
    </source>
</reference>
<evidence type="ECO:0000259" key="2">
    <source>
        <dbReference type="Pfam" id="PF13439"/>
    </source>
</evidence>
<comment type="caution">
    <text evidence="3">The sequence shown here is derived from an EMBL/GenBank/DDBJ whole genome shotgun (WGS) entry which is preliminary data.</text>
</comment>
<dbReference type="InterPro" id="IPR050194">
    <property type="entry name" value="Glycosyltransferase_grp1"/>
</dbReference>
<dbReference type="EMBL" id="JAAONZ010000002">
    <property type="protein sequence ID" value="NHO64692.1"/>
    <property type="molecule type" value="Genomic_DNA"/>
</dbReference>
<proteinExistence type="predicted"/>
<evidence type="ECO:0000259" key="1">
    <source>
        <dbReference type="Pfam" id="PF00534"/>
    </source>
</evidence>
<name>A0A9E5JQB1_9GAMM</name>
<dbReference type="RefSeq" id="WP_167181959.1">
    <property type="nucleotide sequence ID" value="NZ_JAAONZ010000002.1"/>
</dbReference>
<dbReference type="SUPFAM" id="SSF53756">
    <property type="entry name" value="UDP-Glycosyltransferase/glycogen phosphorylase"/>
    <property type="match status" value="1"/>
</dbReference>
<dbReference type="AlphaFoldDB" id="A0A9E5JQB1"/>
<keyword evidence="4" id="KW-1185">Reference proteome</keyword>
<dbReference type="InterPro" id="IPR017522">
    <property type="entry name" value="Sugar_tfrase_PEP-CTERM_Stp2"/>
</dbReference>
<dbReference type="Pfam" id="PF13439">
    <property type="entry name" value="Glyco_transf_4"/>
    <property type="match status" value="1"/>
</dbReference>
<dbReference type="PANTHER" id="PTHR45947:SF14">
    <property type="entry name" value="SLL1723 PROTEIN"/>
    <property type="match status" value="1"/>
</dbReference>
<sequence>MKTPPLIAHIVYKLDTGGLENGLVNIINRMPANQFRHMVICLTDKGRFSERINDNTIPIIELHKPPGNSLTTLFQLRKVLLQHKPDIVHSRNLAALEAQWVTLLIPGVKRVHSEHGRDVGDLHGTYWKYNLLRKLSRPLISHYVAVSQDLKQWLIDTIGANDNKVSQIYNGVDLKAFNGVNSGAGNPSLIQEVSEQLNLGTEANLSKKSPVVIGTVGRLTAVKDQKTLLQAVASARALDADLGNRLRLMIVGDGVLKEELMALSQSLHIDDITWFAGDRNDVANLLQTLDIFVLPSLMEGISNTLLEAMASNLPVIATQVGGTPEIINNNVQGILISPQDVDALTESILDLARHSDKRMMLSAQGRKTVEKYFTWDNTIDAYSQVYSSVLSQGREKFAHGSL</sequence>
<feature type="domain" description="Glycosyltransferase subfamily 4-like N-terminal" evidence="2">
    <location>
        <begin position="17"/>
        <end position="175"/>
    </location>
</feature>
<gene>
    <name evidence="3" type="ORF">G8770_03925</name>
</gene>
<feature type="domain" description="Glycosyl transferase family 1" evidence="1">
    <location>
        <begin position="204"/>
        <end position="367"/>
    </location>
</feature>
<dbReference type="InterPro" id="IPR001296">
    <property type="entry name" value="Glyco_trans_1"/>
</dbReference>
<dbReference type="PANTHER" id="PTHR45947">
    <property type="entry name" value="SULFOQUINOVOSYL TRANSFERASE SQD2"/>
    <property type="match status" value="1"/>
</dbReference>
<accession>A0A9E5JQB1</accession>
<evidence type="ECO:0000313" key="3">
    <source>
        <dbReference type="EMBL" id="NHO64692.1"/>
    </source>
</evidence>
<dbReference type="Gene3D" id="3.40.50.2000">
    <property type="entry name" value="Glycogen Phosphorylase B"/>
    <property type="match status" value="2"/>
</dbReference>
<organism evidence="3 4">
    <name type="scientific">Pseudomaricurvus hydrocarbonicus</name>
    <dbReference type="NCBI Taxonomy" id="1470433"/>
    <lineage>
        <taxon>Bacteria</taxon>
        <taxon>Pseudomonadati</taxon>
        <taxon>Pseudomonadota</taxon>
        <taxon>Gammaproteobacteria</taxon>
        <taxon>Cellvibrionales</taxon>
        <taxon>Cellvibrionaceae</taxon>
        <taxon>Pseudomaricurvus</taxon>
    </lineage>
</organism>
<dbReference type="InterPro" id="IPR028098">
    <property type="entry name" value="Glyco_trans_4-like_N"/>
</dbReference>
<protein>
    <submittedName>
        <fullName evidence="3">TIGR03088 family PEP-CTERM/XrtA system glycosyltransferase</fullName>
    </submittedName>
</protein>
<dbReference type="GO" id="GO:0016757">
    <property type="term" value="F:glycosyltransferase activity"/>
    <property type="evidence" value="ECO:0007669"/>
    <property type="project" value="InterPro"/>
</dbReference>
<dbReference type="Pfam" id="PF00534">
    <property type="entry name" value="Glycos_transf_1"/>
    <property type="match status" value="1"/>
</dbReference>
<evidence type="ECO:0000313" key="4">
    <source>
        <dbReference type="Proteomes" id="UP000787472"/>
    </source>
</evidence>